<name>A0A7G7BD61_9ACTN</name>
<dbReference type="KEGG" id="sfiy:F0344_00295"/>
<gene>
    <name evidence="1" type="ORF">F0344_00295</name>
</gene>
<evidence type="ECO:0000313" key="1">
    <source>
        <dbReference type="EMBL" id="QNE73276.1"/>
    </source>
</evidence>
<dbReference type="RefSeq" id="WP_185296845.1">
    <property type="nucleotide sequence ID" value="NZ_CP045702.1"/>
</dbReference>
<reference evidence="2" key="1">
    <citation type="submission" date="2019-10" db="EMBL/GenBank/DDBJ databases">
        <title>Antimicrobial potential of Antarctic Bacteria.</title>
        <authorList>
            <person name="Benaud N."/>
            <person name="Edwards R.J."/>
            <person name="Ferrari B.C."/>
        </authorList>
    </citation>
    <scope>NUCLEOTIDE SEQUENCE [LARGE SCALE GENOMIC DNA]</scope>
    <source>
        <strain evidence="2">NBSH44</strain>
    </source>
</reference>
<proteinExistence type="predicted"/>
<sequence>MSAQEQVLAGPDRGLISERVGVTAMQEVPTPPTGQPAELHFDRALVALVQPVTLPGAAACSLWRMQDLTWWQVLRTSVREVQP</sequence>
<dbReference type="Proteomes" id="UP000515307">
    <property type="component" value="Chromosome"/>
</dbReference>
<protein>
    <submittedName>
        <fullName evidence="1">Uncharacterized protein</fullName>
    </submittedName>
</protein>
<keyword evidence="2" id="KW-1185">Reference proteome</keyword>
<organism evidence="1 2">
    <name type="scientific">Streptomyces finlayi</name>
    <dbReference type="NCBI Taxonomy" id="67296"/>
    <lineage>
        <taxon>Bacteria</taxon>
        <taxon>Bacillati</taxon>
        <taxon>Actinomycetota</taxon>
        <taxon>Actinomycetes</taxon>
        <taxon>Kitasatosporales</taxon>
        <taxon>Streptomycetaceae</taxon>
        <taxon>Streptomyces</taxon>
    </lineage>
</organism>
<dbReference type="EMBL" id="CP045702">
    <property type="protein sequence ID" value="QNE73276.1"/>
    <property type="molecule type" value="Genomic_DNA"/>
</dbReference>
<evidence type="ECO:0000313" key="2">
    <source>
        <dbReference type="Proteomes" id="UP000515307"/>
    </source>
</evidence>
<dbReference type="AlphaFoldDB" id="A0A7G7BD61"/>
<accession>A0A7G7BD61</accession>